<organism evidence="4 5">
    <name type="scientific">Coprococcus eutactus</name>
    <dbReference type="NCBI Taxonomy" id="33043"/>
    <lineage>
        <taxon>Bacteria</taxon>
        <taxon>Bacillati</taxon>
        <taxon>Bacillota</taxon>
        <taxon>Clostridia</taxon>
        <taxon>Lachnospirales</taxon>
        <taxon>Lachnospiraceae</taxon>
        <taxon>Coprococcus</taxon>
    </lineage>
</organism>
<keyword evidence="1 2" id="KW-0238">DNA-binding</keyword>
<evidence type="ECO:0000256" key="2">
    <source>
        <dbReference type="PROSITE-ProRule" id="PRU00335"/>
    </source>
</evidence>
<evidence type="ECO:0000259" key="3">
    <source>
        <dbReference type="PROSITE" id="PS50977"/>
    </source>
</evidence>
<evidence type="ECO:0000256" key="1">
    <source>
        <dbReference type="ARBA" id="ARBA00023125"/>
    </source>
</evidence>
<dbReference type="PANTHER" id="PTHR43479">
    <property type="entry name" value="ACREF/ENVCD OPERON REPRESSOR-RELATED"/>
    <property type="match status" value="1"/>
</dbReference>
<dbReference type="InterPro" id="IPR001647">
    <property type="entry name" value="HTH_TetR"/>
</dbReference>
<reference evidence="4 5" key="1">
    <citation type="submission" date="2018-08" db="EMBL/GenBank/DDBJ databases">
        <title>A genome reference for cultivated species of the human gut microbiota.</title>
        <authorList>
            <person name="Zou Y."/>
            <person name="Xue W."/>
            <person name="Luo G."/>
        </authorList>
    </citation>
    <scope>NUCLEOTIDE SEQUENCE [LARGE SCALE GENOMIC DNA]</scope>
    <source>
        <strain evidence="4 5">AF22-21</strain>
    </source>
</reference>
<comment type="caution">
    <text evidence="4">The sequence shown here is derived from an EMBL/GenBank/DDBJ whole genome shotgun (WGS) entry which is preliminary data.</text>
</comment>
<name>A0A3R5WJ95_9FIRM</name>
<dbReference type="InterPro" id="IPR050624">
    <property type="entry name" value="HTH-type_Tx_Regulator"/>
</dbReference>
<evidence type="ECO:0000313" key="5">
    <source>
        <dbReference type="Proteomes" id="UP000283295"/>
    </source>
</evidence>
<dbReference type="PROSITE" id="PS50977">
    <property type="entry name" value="HTH_TETR_2"/>
    <property type="match status" value="1"/>
</dbReference>
<dbReference type="PRINTS" id="PR00455">
    <property type="entry name" value="HTHTETR"/>
</dbReference>
<evidence type="ECO:0000313" key="4">
    <source>
        <dbReference type="EMBL" id="RGS40893.1"/>
    </source>
</evidence>
<dbReference type="PANTHER" id="PTHR43479:SF11">
    <property type="entry name" value="ACREF_ENVCD OPERON REPRESSOR-RELATED"/>
    <property type="match status" value="1"/>
</dbReference>
<dbReference type="EMBL" id="QRVK01000024">
    <property type="protein sequence ID" value="RGS40893.1"/>
    <property type="molecule type" value="Genomic_DNA"/>
</dbReference>
<dbReference type="AlphaFoldDB" id="A0A3R5WJ95"/>
<dbReference type="SUPFAM" id="SSF46689">
    <property type="entry name" value="Homeodomain-like"/>
    <property type="match status" value="1"/>
</dbReference>
<dbReference type="GO" id="GO:0003677">
    <property type="term" value="F:DNA binding"/>
    <property type="evidence" value="ECO:0007669"/>
    <property type="project" value="UniProtKB-UniRule"/>
</dbReference>
<feature type="DNA-binding region" description="H-T-H motif" evidence="2">
    <location>
        <begin position="30"/>
        <end position="49"/>
    </location>
</feature>
<dbReference type="InterPro" id="IPR009057">
    <property type="entry name" value="Homeodomain-like_sf"/>
</dbReference>
<dbReference type="Proteomes" id="UP000283295">
    <property type="component" value="Unassembled WGS sequence"/>
</dbReference>
<dbReference type="Gene3D" id="1.10.357.10">
    <property type="entry name" value="Tetracycline Repressor, domain 2"/>
    <property type="match status" value="1"/>
</dbReference>
<protein>
    <submittedName>
        <fullName evidence="4">TetR/AcrR family transcriptional regulator</fullName>
    </submittedName>
</protein>
<sequence>MENDKRSETIEKLKKAGKEEFLKNGYQRASLRMICNSAGVTTGAFYFSFESKEALFKAILEPLVNQYEAMLGELMKGEIENPATGVDADKIMMQFLLAHREEVMIIMHGADGSCYENYHQRVEEFMRHSFAAYYRSQLGCEPDETLVRVLAKMRLEGAMAILNEDVDVEKKMYLTEKIGIHATGGTEKLIESLKKEVHR</sequence>
<dbReference type="OrthoDB" id="494991at2"/>
<accession>A0A3R5WJ95</accession>
<proteinExistence type="predicted"/>
<feature type="domain" description="HTH tetR-type" evidence="3">
    <location>
        <begin position="7"/>
        <end position="67"/>
    </location>
</feature>
<gene>
    <name evidence="4" type="ORF">DWX94_09565</name>
</gene>
<dbReference type="Pfam" id="PF00440">
    <property type="entry name" value="TetR_N"/>
    <property type="match status" value="1"/>
</dbReference>